<dbReference type="GO" id="GO:0003676">
    <property type="term" value="F:nucleic acid binding"/>
    <property type="evidence" value="ECO:0007669"/>
    <property type="project" value="InterPro"/>
</dbReference>
<dbReference type="InterPro" id="IPR043502">
    <property type="entry name" value="DNA/RNA_pol_sf"/>
</dbReference>
<feature type="domain" description="Reverse transcriptase Ty1/copia-type" evidence="2">
    <location>
        <begin position="683"/>
        <end position="892"/>
    </location>
</feature>
<dbReference type="Pfam" id="PF25597">
    <property type="entry name" value="SH3_retrovirus"/>
    <property type="match status" value="1"/>
</dbReference>
<dbReference type="CDD" id="cd09272">
    <property type="entry name" value="RNase_HI_RT_Ty1"/>
    <property type="match status" value="2"/>
</dbReference>
<dbReference type="AlphaFoldDB" id="A0AAD8RT97"/>
<dbReference type="PANTHER" id="PTHR11439">
    <property type="entry name" value="GAG-POL-RELATED RETROTRANSPOSON"/>
    <property type="match status" value="1"/>
</dbReference>
<dbReference type="InterPro" id="IPR057670">
    <property type="entry name" value="SH3_retrovirus"/>
</dbReference>
<evidence type="ECO:0000313" key="4">
    <source>
        <dbReference type="EMBL" id="KAK1630745.1"/>
    </source>
</evidence>
<evidence type="ECO:0000256" key="1">
    <source>
        <dbReference type="SAM" id="MobiDB-lite"/>
    </source>
</evidence>
<sequence>MKMAVVSMEMPSGHFPSRRRETSVPRSWLRDGGGSKLRVFGCTAYAHVDNGKLEPRAVKCVFLGYGSGVKSSSTDVSDATDLSDDSDDEQQRITVQVEHVEEKENDVAENDNTVVQHSPHVLQQTNSSIAADRPRRNKGPRPRLIEECNLVHHALSCAEQHSFIRAFFGIVAMHDLELEQLDVKTAFLHGELEEEIYMDQPEGFVVPGKEDLVCKLKRSLYGLKQSPRQWYKRFDSFMLAHEFKRSQYDSCVYIKFVNGSPIYLLLYVDDMLIAAKSKKEITTLKAQLSSEFEMKDLGAAKKILALQCPSTDEDIEYMSRVPYSSVVGSLMYAMVCSRPDLSYAMSLVSRYMANPGKEHWKAVQWIFRYLRGTSKACLKFGKTGEGLIGYVDSDFAANLDKRRSLTGYVFTVDGCAVSWNATLQSVVAQSTTEAEYIAFTEACKESVWLKGSYAELCGDDSCINLFSDSRSAIYLIKDQMFHERTKHIDIKYHYVRDIVAQGKLKLLASRENYCLLIIGDSSGDEDGGGVDGDAFRGHFPVPAAPEETSSPILASRWRRLGKLRVFGCTAYAHVDNGKLEPRAVKNVVFNEVVMFHKSSSTDVSDATDLSDDSDDEQQRITVQVEHVEEKENDVAENDNTVVQHSPHVEHDTEPATYAEAVASVDRMKWISAMQEEMQSLNKNGTWDVVPLPKQKKVVRCKWIFKRKKGLSPNEPPRFKARLVAKGFSRIPGIDYNDVFSPVVKHSFIRAFFGIVAMHDLELEQLDVKTAFLHGELEEEIYMDQPEGFVVHGKEDLVCKLKRSLYGLKQSPRQWYKRFDSFMLAHEFKRSQYDSCVYIKFVNGSPIYLLLYVDDMLIAAKSKKEITTLKAQLSSEFEMKDLGAAKKILALQCPSTEEDIEYMSRVPYSSVVGSLMYVMVCSRPDLSYAMSLVSRYMANPDKEYWKAVQWIFRYLRGTSKACLKFGKTGEGLIGYVDSDFAANLDKRRSLTGYVFTVGGCAVSWNATLQSVVAQSTTEAEYIAFTEACKESVWLKGSYAELCGDDSCINLFSDSRSAIYLIKDQMFHERTKHIDIKYHYVRDIVAQGKLKVCKISTHDNPADMMTKPVHVSKFELCSSLVGITV</sequence>
<comment type="caution">
    <text evidence="4">The sequence shown here is derived from an EMBL/GenBank/DDBJ whole genome shotgun (WGS) entry which is preliminary data.</text>
</comment>
<dbReference type="InterPro" id="IPR013103">
    <property type="entry name" value="RVT_2"/>
</dbReference>
<dbReference type="Proteomes" id="UP001231189">
    <property type="component" value="Unassembled WGS sequence"/>
</dbReference>
<feature type="domain" description="Retroviral polymerase SH3-like" evidence="3">
    <location>
        <begin position="42"/>
        <end position="70"/>
    </location>
</feature>
<dbReference type="SUPFAM" id="SSF56672">
    <property type="entry name" value="DNA/RNA polymerases"/>
    <property type="match status" value="2"/>
</dbReference>
<evidence type="ECO:0000313" key="5">
    <source>
        <dbReference type="Proteomes" id="UP001231189"/>
    </source>
</evidence>
<evidence type="ECO:0000259" key="3">
    <source>
        <dbReference type="Pfam" id="PF25597"/>
    </source>
</evidence>
<name>A0AAD8RT97_LOLMU</name>
<reference evidence="4" key="1">
    <citation type="submission" date="2023-07" db="EMBL/GenBank/DDBJ databases">
        <title>A chromosome-level genome assembly of Lolium multiflorum.</title>
        <authorList>
            <person name="Chen Y."/>
            <person name="Copetti D."/>
            <person name="Kolliker R."/>
            <person name="Studer B."/>
        </authorList>
    </citation>
    <scope>NUCLEOTIDE SEQUENCE</scope>
    <source>
        <strain evidence="4">02402/16</strain>
        <tissue evidence="4">Leaf</tissue>
    </source>
</reference>
<feature type="compositionally biased region" description="Low complexity" evidence="1">
    <location>
        <begin position="71"/>
        <end position="80"/>
    </location>
</feature>
<dbReference type="InterPro" id="IPR036397">
    <property type="entry name" value="RNaseH_sf"/>
</dbReference>
<feature type="region of interest" description="Disordered" evidence="1">
    <location>
        <begin position="1"/>
        <end position="28"/>
    </location>
</feature>
<evidence type="ECO:0000259" key="2">
    <source>
        <dbReference type="Pfam" id="PF07727"/>
    </source>
</evidence>
<feature type="region of interest" description="Disordered" evidence="1">
    <location>
        <begin position="70"/>
        <end position="89"/>
    </location>
</feature>
<accession>A0AAD8RT97</accession>
<proteinExistence type="predicted"/>
<feature type="domain" description="Reverse transcriptase Ty1/copia-type" evidence="2">
    <location>
        <begin position="160"/>
        <end position="308"/>
    </location>
</feature>
<gene>
    <name evidence="4" type="ORF">QYE76_005060</name>
</gene>
<keyword evidence="5" id="KW-1185">Reference proteome</keyword>
<organism evidence="4 5">
    <name type="scientific">Lolium multiflorum</name>
    <name type="common">Italian ryegrass</name>
    <name type="synonym">Lolium perenne subsp. multiflorum</name>
    <dbReference type="NCBI Taxonomy" id="4521"/>
    <lineage>
        <taxon>Eukaryota</taxon>
        <taxon>Viridiplantae</taxon>
        <taxon>Streptophyta</taxon>
        <taxon>Embryophyta</taxon>
        <taxon>Tracheophyta</taxon>
        <taxon>Spermatophyta</taxon>
        <taxon>Magnoliopsida</taxon>
        <taxon>Liliopsida</taxon>
        <taxon>Poales</taxon>
        <taxon>Poaceae</taxon>
        <taxon>BOP clade</taxon>
        <taxon>Pooideae</taxon>
        <taxon>Poodae</taxon>
        <taxon>Poeae</taxon>
        <taxon>Poeae Chloroplast Group 2 (Poeae type)</taxon>
        <taxon>Loliodinae</taxon>
        <taxon>Loliinae</taxon>
        <taxon>Lolium</taxon>
    </lineage>
</organism>
<dbReference type="Gene3D" id="3.30.420.10">
    <property type="entry name" value="Ribonuclease H-like superfamily/Ribonuclease H"/>
    <property type="match status" value="1"/>
</dbReference>
<protein>
    <submittedName>
        <fullName evidence="4">Uncharacterized protein</fullName>
    </submittedName>
</protein>
<dbReference type="Pfam" id="PF07727">
    <property type="entry name" value="RVT_2"/>
    <property type="match status" value="2"/>
</dbReference>
<dbReference type="EMBL" id="JAUUTY010000005">
    <property type="protein sequence ID" value="KAK1630745.1"/>
    <property type="molecule type" value="Genomic_DNA"/>
</dbReference>